<dbReference type="OrthoDB" id="5398665at2759"/>
<keyword evidence="4 7" id="KW-0804">Transcription</keyword>
<keyword evidence="3 7" id="KW-0238">DNA-binding</keyword>
<comment type="function">
    <text evidence="6">Mating type proteins are sequence specific DNA-binding proteins that act as master switches in fungal differentiation by controlling gene expression in a cell type-specific fashion. Transcriptional activator that induces the transcription of alpha-specific genes.</text>
</comment>
<feature type="domain" description="Alpha box" evidence="8">
    <location>
        <begin position="1"/>
        <end position="32"/>
    </location>
</feature>
<evidence type="ECO:0000259" key="8">
    <source>
        <dbReference type="PROSITE" id="PS51325"/>
    </source>
</evidence>
<evidence type="ECO:0000256" key="1">
    <source>
        <dbReference type="ARBA" id="ARBA00015083"/>
    </source>
</evidence>
<dbReference type="GO" id="GO:0008301">
    <property type="term" value="F:DNA binding, bending"/>
    <property type="evidence" value="ECO:0007669"/>
    <property type="project" value="InterPro"/>
</dbReference>
<keyword evidence="10" id="KW-1185">Reference proteome</keyword>
<evidence type="ECO:0000256" key="7">
    <source>
        <dbReference type="RuleBase" id="RU003516"/>
    </source>
</evidence>
<evidence type="ECO:0000313" key="9">
    <source>
        <dbReference type="EMBL" id="KAF2186924.1"/>
    </source>
</evidence>
<dbReference type="EMBL" id="ML994628">
    <property type="protein sequence ID" value="KAF2186924.1"/>
    <property type="molecule type" value="Genomic_DNA"/>
</dbReference>
<sequence length="57" mass="6826">MKKLSRVLSIMWDDDPYKALWFLMTKAWSIIRDRIGKGKAPLNQFFDIICIHLKPFE</sequence>
<organism evidence="9 10">
    <name type="scientific">Zopfia rhizophila CBS 207.26</name>
    <dbReference type="NCBI Taxonomy" id="1314779"/>
    <lineage>
        <taxon>Eukaryota</taxon>
        <taxon>Fungi</taxon>
        <taxon>Dikarya</taxon>
        <taxon>Ascomycota</taxon>
        <taxon>Pezizomycotina</taxon>
        <taxon>Dothideomycetes</taxon>
        <taxon>Dothideomycetes incertae sedis</taxon>
        <taxon>Zopfiaceae</taxon>
        <taxon>Zopfia</taxon>
    </lineage>
</organism>
<protein>
    <recommendedName>
        <fullName evidence="1">Mating-type protein MAT-1</fullName>
    </recommendedName>
</protein>
<accession>A0A6A6E537</accession>
<dbReference type="AlphaFoldDB" id="A0A6A6E537"/>
<evidence type="ECO:0000256" key="4">
    <source>
        <dbReference type="ARBA" id="ARBA00023163"/>
    </source>
</evidence>
<keyword evidence="5 7" id="KW-0539">Nucleus</keyword>
<name>A0A6A6E537_9PEZI</name>
<keyword evidence="2 7" id="KW-0805">Transcription regulation</keyword>
<dbReference type="InterPro" id="IPR006856">
    <property type="entry name" value="MATalpha_HMGbox"/>
</dbReference>
<dbReference type="GO" id="GO:0045895">
    <property type="term" value="P:positive regulation of mating-type specific transcription, DNA-templated"/>
    <property type="evidence" value="ECO:0007669"/>
    <property type="project" value="InterPro"/>
</dbReference>
<evidence type="ECO:0000313" key="10">
    <source>
        <dbReference type="Proteomes" id="UP000800200"/>
    </source>
</evidence>
<evidence type="ECO:0000256" key="5">
    <source>
        <dbReference type="ARBA" id="ARBA00023242"/>
    </source>
</evidence>
<evidence type="ECO:0000256" key="6">
    <source>
        <dbReference type="ARBA" id="ARBA00035106"/>
    </source>
</evidence>
<dbReference type="Pfam" id="PF04769">
    <property type="entry name" value="MATalpha_HMGbox"/>
    <property type="match status" value="1"/>
</dbReference>
<dbReference type="GO" id="GO:0005634">
    <property type="term" value="C:nucleus"/>
    <property type="evidence" value="ECO:0007669"/>
    <property type="project" value="UniProtKB-SubCell"/>
</dbReference>
<comment type="similarity">
    <text evidence="7">Belongs to the MATALPHA1 family.</text>
</comment>
<dbReference type="Proteomes" id="UP000800200">
    <property type="component" value="Unassembled WGS sequence"/>
</dbReference>
<comment type="subcellular location">
    <subcellularLocation>
        <location evidence="7">Nucleus</location>
    </subcellularLocation>
</comment>
<reference evidence="9" key="1">
    <citation type="journal article" date="2020" name="Stud. Mycol.">
        <title>101 Dothideomycetes genomes: a test case for predicting lifestyles and emergence of pathogens.</title>
        <authorList>
            <person name="Haridas S."/>
            <person name="Albert R."/>
            <person name="Binder M."/>
            <person name="Bloem J."/>
            <person name="Labutti K."/>
            <person name="Salamov A."/>
            <person name="Andreopoulos B."/>
            <person name="Baker S."/>
            <person name="Barry K."/>
            <person name="Bills G."/>
            <person name="Bluhm B."/>
            <person name="Cannon C."/>
            <person name="Castanera R."/>
            <person name="Culley D."/>
            <person name="Daum C."/>
            <person name="Ezra D."/>
            <person name="Gonzalez J."/>
            <person name="Henrissat B."/>
            <person name="Kuo A."/>
            <person name="Liang C."/>
            <person name="Lipzen A."/>
            <person name="Lutzoni F."/>
            <person name="Magnuson J."/>
            <person name="Mondo S."/>
            <person name="Nolan M."/>
            <person name="Ohm R."/>
            <person name="Pangilinan J."/>
            <person name="Park H.-J."/>
            <person name="Ramirez L."/>
            <person name="Alfaro M."/>
            <person name="Sun H."/>
            <person name="Tritt A."/>
            <person name="Yoshinaga Y."/>
            <person name="Zwiers L.-H."/>
            <person name="Turgeon B."/>
            <person name="Goodwin S."/>
            <person name="Spatafora J."/>
            <person name="Crous P."/>
            <person name="Grigoriev I."/>
        </authorList>
    </citation>
    <scope>NUCLEOTIDE SEQUENCE</scope>
    <source>
        <strain evidence="9">CBS 207.26</strain>
    </source>
</reference>
<gene>
    <name evidence="9" type="ORF">K469DRAFT_570941</name>
</gene>
<dbReference type="PROSITE" id="PS51325">
    <property type="entry name" value="ALPHA_BOX"/>
    <property type="match status" value="1"/>
</dbReference>
<evidence type="ECO:0000256" key="2">
    <source>
        <dbReference type="ARBA" id="ARBA00023015"/>
    </source>
</evidence>
<evidence type="ECO:0000256" key="3">
    <source>
        <dbReference type="ARBA" id="ARBA00023125"/>
    </source>
</evidence>
<proteinExistence type="inferred from homology"/>